<dbReference type="RefSeq" id="WP_058182945.1">
    <property type="nucleotide sequence ID" value="NZ_LMTZ01000001.1"/>
</dbReference>
<gene>
    <name evidence="1" type="ORF">BC008_45280</name>
</gene>
<reference evidence="1 2" key="1">
    <citation type="journal article" date="2015" name="Genome Announc.">
        <title>Draft Genome of the Euendolithic (true boring) Cyanobacterium Mastigocoleus testarum strain BC008.</title>
        <authorList>
            <person name="Guida B.S."/>
            <person name="Garcia-Pichel F."/>
        </authorList>
    </citation>
    <scope>NUCLEOTIDE SEQUENCE [LARGE SCALE GENOMIC DNA]</scope>
    <source>
        <strain evidence="1 2">BC008</strain>
    </source>
</reference>
<accession>A0A0V8A0V0</accession>
<evidence type="ECO:0000313" key="2">
    <source>
        <dbReference type="Proteomes" id="UP000053372"/>
    </source>
</evidence>
<name>A0A0V8A0V0_9CYAN</name>
<evidence type="ECO:0000313" key="1">
    <source>
        <dbReference type="EMBL" id="KST70408.1"/>
    </source>
</evidence>
<dbReference type="EMBL" id="LMTZ01000001">
    <property type="protein sequence ID" value="KST70408.1"/>
    <property type="molecule type" value="Genomic_DNA"/>
</dbReference>
<protein>
    <submittedName>
        <fullName evidence="1">Uncharacterized protein</fullName>
    </submittedName>
</protein>
<organism evidence="1 2">
    <name type="scientific">Mastigocoleus testarum BC008</name>
    <dbReference type="NCBI Taxonomy" id="371196"/>
    <lineage>
        <taxon>Bacteria</taxon>
        <taxon>Bacillati</taxon>
        <taxon>Cyanobacteriota</taxon>
        <taxon>Cyanophyceae</taxon>
        <taxon>Nostocales</taxon>
        <taxon>Hapalosiphonaceae</taxon>
        <taxon>Mastigocoleus</taxon>
    </lineage>
</organism>
<proteinExistence type="predicted"/>
<sequence>MSKINQIVKYFTDYFEELDFFEVFLGNPSSEENLGKITLKIPAINIGVSEHPLNPEEKIQRIEKSYLIFQGVIYSQRKLQNYDENKVDFIGESYKVIDIDVNNSDKKEMFDLEGVDYCKRFYVISWEILADKFTLAIPDDSRISFSNWNYFNLD</sequence>
<keyword evidence="2" id="KW-1185">Reference proteome</keyword>
<dbReference type="Proteomes" id="UP000053372">
    <property type="component" value="Unassembled WGS sequence"/>
</dbReference>
<dbReference type="AlphaFoldDB" id="A0A0V8A0V0"/>
<comment type="caution">
    <text evidence="1">The sequence shown here is derived from an EMBL/GenBank/DDBJ whole genome shotgun (WGS) entry which is preliminary data.</text>
</comment>